<gene>
    <name evidence="1" type="ORF">V1477_018029</name>
</gene>
<evidence type="ECO:0000313" key="2">
    <source>
        <dbReference type="Proteomes" id="UP001607303"/>
    </source>
</evidence>
<organism evidence="1 2">
    <name type="scientific">Vespula maculifrons</name>
    <name type="common">Eastern yellow jacket</name>
    <name type="synonym">Wasp</name>
    <dbReference type="NCBI Taxonomy" id="7453"/>
    <lineage>
        <taxon>Eukaryota</taxon>
        <taxon>Metazoa</taxon>
        <taxon>Ecdysozoa</taxon>
        <taxon>Arthropoda</taxon>
        <taxon>Hexapoda</taxon>
        <taxon>Insecta</taxon>
        <taxon>Pterygota</taxon>
        <taxon>Neoptera</taxon>
        <taxon>Endopterygota</taxon>
        <taxon>Hymenoptera</taxon>
        <taxon>Apocrita</taxon>
        <taxon>Aculeata</taxon>
        <taxon>Vespoidea</taxon>
        <taxon>Vespidae</taxon>
        <taxon>Vespinae</taxon>
        <taxon>Vespula</taxon>
    </lineage>
</organism>
<name>A0ABD2B1D6_VESMC</name>
<sequence>MVNVVTNSDKITTTTEKRNVFGSSKISEGITIVQKIRDAITVSVADAVTVHPGSIGSISALLFL</sequence>
<accession>A0ABD2B1D6</accession>
<comment type="caution">
    <text evidence="1">The sequence shown here is derived from an EMBL/GenBank/DDBJ whole genome shotgun (WGS) entry which is preliminary data.</text>
</comment>
<reference evidence="1 2" key="1">
    <citation type="journal article" date="2024" name="Ann. Entomol. Soc. Am.">
        <title>Genomic analyses of the southern and eastern yellowjacket wasps (Hymenoptera: Vespidae) reveal evolutionary signatures of social life.</title>
        <authorList>
            <person name="Catto M.A."/>
            <person name="Caine P.B."/>
            <person name="Orr S.E."/>
            <person name="Hunt B.G."/>
            <person name="Goodisman M.A.D."/>
        </authorList>
    </citation>
    <scope>NUCLEOTIDE SEQUENCE [LARGE SCALE GENOMIC DNA]</scope>
    <source>
        <strain evidence="1">232</strain>
        <tissue evidence="1">Head and thorax</tissue>
    </source>
</reference>
<keyword evidence="2" id="KW-1185">Reference proteome</keyword>
<protein>
    <submittedName>
        <fullName evidence="1">Uncharacterized protein</fullName>
    </submittedName>
</protein>
<dbReference type="EMBL" id="JAYRBN010000109">
    <property type="protein sequence ID" value="KAL2726215.1"/>
    <property type="molecule type" value="Genomic_DNA"/>
</dbReference>
<evidence type="ECO:0000313" key="1">
    <source>
        <dbReference type="EMBL" id="KAL2726215.1"/>
    </source>
</evidence>
<dbReference type="AlphaFoldDB" id="A0ABD2B1D6"/>
<proteinExistence type="predicted"/>
<dbReference type="Proteomes" id="UP001607303">
    <property type="component" value="Unassembled WGS sequence"/>
</dbReference>